<dbReference type="AlphaFoldDB" id="A0A485LL50"/>
<dbReference type="EMBL" id="VJMH01006955">
    <property type="protein sequence ID" value="KAF0687218.1"/>
    <property type="molecule type" value="Genomic_DNA"/>
</dbReference>
<feature type="compositionally biased region" description="Polar residues" evidence="2">
    <location>
        <begin position="56"/>
        <end position="66"/>
    </location>
</feature>
<evidence type="ECO:0000313" key="6">
    <source>
        <dbReference type="Proteomes" id="UP000332933"/>
    </source>
</evidence>
<dbReference type="EMBL" id="CAADRA010006981">
    <property type="protein sequence ID" value="VFT97689.1"/>
    <property type="molecule type" value="Genomic_DNA"/>
</dbReference>
<keyword evidence="3" id="KW-1133">Transmembrane helix</keyword>
<organism evidence="5 6">
    <name type="scientific">Aphanomyces stellatus</name>
    <dbReference type="NCBI Taxonomy" id="120398"/>
    <lineage>
        <taxon>Eukaryota</taxon>
        <taxon>Sar</taxon>
        <taxon>Stramenopiles</taxon>
        <taxon>Oomycota</taxon>
        <taxon>Saprolegniomycetes</taxon>
        <taxon>Saprolegniales</taxon>
        <taxon>Verrucalvaceae</taxon>
        <taxon>Aphanomyces</taxon>
    </lineage>
</organism>
<evidence type="ECO:0000313" key="5">
    <source>
        <dbReference type="EMBL" id="VFT97689.1"/>
    </source>
</evidence>
<dbReference type="SUPFAM" id="SSF57997">
    <property type="entry name" value="Tropomyosin"/>
    <property type="match status" value="1"/>
</dbReference>
<keyword evidence="1" id="KW-0175">Coiled coil</keyword>
<feature type="transmembrane region" description="Helical" evidence="3">
    <location>
        <begin position="279"/>
        <end position="297"/>
    </location>
</feature>
<name>A0A485LL50_9STRA</name>
<feature type="transmembrane region" description="Helical" evidence="3">
    <location>
        <begin position="304"/>
        <end position="328"/>
    </location>
</feature>
<feature type="coiled-coil region" evidence="1">
    <location>
        <begin position="101"/>
        <end position="226"/>
    </location>
</feature>
<proteinExistence type="predicted"/>
<evidence type="ECO:0000256" key="1">
    <source>
        <dbReference type="SAM" id="Coils"/>
    </source>
</evidence>
<keyword evidence="3" id="KW-0812">Transmembrane</keyword>
<dbReference type="Proteomes" id="UP000332933">
    <property type="component" value="Unassembled WGS sequence"/>
</dbReference>
<accession>A0A485LL50</accession>
<keyword evidence="3" id="KW-0472">Membrane</keyword>
<evidence type="ECO:0000256" key="2">
    <source>
        <dbReference type="SAM" id="MobiDB-lite"/>
    </source>
</evidence>
<protein>
    <submittedName>
        <fullName evidence="5">Aste57867_21014 protein</fullName>
    </submittedName>
</protein>
<feature type="region of interest" description="Disordered" evidence="2">
    <location>
        <begin position="47"/>
        <end position="68"/>
    </location>
</feature>
<feature type="region of interest" description="Disordered" evidence="2">
    <location>
        <begin position="1"/>
        <end position="31"/>
    </location>
</feature>
<evidence type="ECO:0000313" key="4">
    <source>
        <dbReference type="EMBL" id="KAF0687218.1"/>
    </source>
</evidence>
<gene>
    <name evidence="5" type="primary">Aste57867_21014</name>
    <name evidence="4" type="ORF">As57867_020946</name>
    <name evidence="5" type="ORF">ASTE57867_21014</name>
</gene>
<sequence length="478" mass="53697">MTKGKKRLNGPPTRPQSAPVVRTSIDESTPSFQFPVARPVLRPPSITESLARPRQQHQTRAASDQETSIDDRLISTTGHLNVANQLIRELRSELSYLHKTQAEAQRQLHESKTKLDLVNAQDLHTKSELTEVNRLLQDTTIKLDAANRAVVETRAELAREKRQVASSNALVDLFKEKFTTARKSANETKNQLDVATRQVKSFETNAKTATTRIKSLETEIANLRTKIARPSVKKRAFRDPMDDWMFEQMHQQAQTSKNEKKRQSRAEWPSCQTLLCQCLAFPVRAFILVPFLAMNFFMAALQCILLAVVVGIGIGLVPLCCCGCAILLNLPSAIECFIPCDLSLIAWVGQPLSTHHSTLHWVGQPLSTHHSTLHFKAVVYYGLIKLPHATLTSALSFGSLFLAWSCITNTNIEVLALQLPSYLTLCGWSQLHIAGFGILMVYISVGIMYISTKWIRNATKFFTETKIDSLRFQYSRIV</sequence>
<evidence type="ECO:0000256" key="3">
    <source>
        <dbReference type="SAM" id="Phobius"/>
    </source>
</evidence>
<reference evidence="5 6" key="1">
    <citation type="submission" date="2019-03" db="EMBL/GenBank/DDBJ databases">
        <authorList>
            <person name="Gaulin E."/>
            <person name="Dumas B."/>
        </authorList>
    </citation>
    <scope>NUCLEOTIDE SEQUENCE [LARGE SCALE GENOMIC DNA]</scope>
    <source>
        <strain evidence="5">CBS 568.67</strain>
    </source>
</reference>
<keyword evidence="6" id="KW-1185">Reference proteome</keyword>
<feature type="transmembrane region" description="Helical" evidence="3">
    <location>
        <begin position="431"/>
        <end position="450"/>
    </location>
</feature>
<reference evidence="4" key="2">
    <citation type="submission" date="2019-06" db="EMBL/GenBank/DDBJ databases">
        <title>Genomics analysis of Aphanomyces spp. identifies a new class of oomycete effector associated with host adaptation.</title>
        <authorList>
            <person name="Gaulin E."/>
        </authorList>
    </citation>
    <scope>NUCLEOTIDE SEQUENCE</scope>
    <source>
        <strain evidence="4">CBS 578.67</strain>
    </source>
</reference>